<sequence>MSWRCRGRGRGGPPPHGTSSGVDAEPEGPPPLFPEMKVPDVPLVTGDEEVLLMHWRALRQAFKSSCYHLDPKAEKRKITDDPYAQSKDANGCRQKLPLTSVLTLDAKYFPEELFSSSEKRAAAETAAHRLVDQQKASGEADIFERFAALEQSSGRDDEAAGQARQAGGAPPGREGQQGQGNNDGEEDIAEEEEDEEGYNDEIDLVMNENYDDDEGYMDDDDGGDGEGTF</sequence>
<proteinExistence type="inferred from homology"/>
<evidence type="ECO:0000256" key="5">
    <source>
        <dbReference type="SAM" id="MobiDB-lite"/>
    </source>
</evidence>
<dbReference type="PIRSF" id="PIRSF000777">
    <property type="entry name" value="RNA_polIII_C31"/>
    <property type="match status" value="1"/>
</dbReference>
<dbReference type="Proteomes" id="UP001314263">
    <property type="component" value="Unassembled WGS sequence"/>
</dbReference>
<dbReference type="GO" id="GO:0005666">
    <property type="term" value="C:RNA polymerase III complex"/>
    <property type="evidence" value="ECO:0007669"/>
    <property type="project" value="UniProtKB-UniRule"/>
</dbReference>
<dbReference type="PANTHER" id="PTHR15367">
    <property type="entry name" value="DNA-DIRECTED RNA POLYMERASE III"/>
    <property type="match status" value="1"/>
</dbReference>
<comment type="caution">
    <text evidence="6">The sequence shown here is derived from an EMBL/GenBank/DDBJ whole genome shotgun (WGS) entry which is preliminary data.</text>
</comment>
<evidence type="ECO:0000313" key="7">
    <source>
        <dbReference type="Proteomes" id="UP001314263"/>
    </source>
</evidence>
<comment type="subunit">
    <text evidence="4">Component of the RNA polymerase III (Pol III) complex.</text>
</comment>
<protein>
    <recommendedName>
        <fullName evidence="4">DNA-directed RNA polymerase III subunit</fullName>
    </recommendedName>
</protein>
<accession>A0AAV1I5E5</accession>
<comment type="subcellular location">
    <subcellularLocation>
        <location evidence="1 4">Nucleus</location>
    </subcellularLocation>
</comment>
<feature type="compositionally biased region" description="Low complexity" evidence="5">
    <location>
        <begin position="160"/>
        <end position="182"/>
    </location>
</feature>
<feature type="region of interest" description="Disordered" evidence="5">
    <location>
        <begin position="150"/>
        <end position="229"/>
    </location>
</feature>
<evidence type="ECO:0000256" key="3">
    <source>
        <dbReference type="ARBA" id="ARBA00023242"/>
    </source>
</evidence>
<evidence type="ECO:0000256" key="1">
    <source>
        <dbReference type="ARBA" id="ARBA00004123"/>
    </source>
</evidence>
<dbReference type="InterPro" id="IPR024661">
    <property type="entry name" value="RNA_pol_III_Rpc31"/>
</dbReference>
<keyword evidence="7" id="KW-1185">Reference proteome</keyword>
<dbReference type="PANTHER" id="PTHR15367:SF2">
    <property type="entry name" value="DNA-DIRECTED RNA POLYMERASE III SUBUNIT"/>
    <property type="match status" value="1"/>
</dbReference>
<keyword evidence="3 4" id="KW-0539">Nucleus</keyword>
<evidence type="ECO:0000256" key="2">
    <source>
        <dbReference type="ARBA" id="ARBA00008352"/>
    </source>
</evidence>
<evidence type="ECO:0000313" key="6">
    <source>
        <dbReference type="EMBL" id="CAK0780674.1"/>
    </source>
</evidence>
<comment type="similarity">
    <text evidence="2 4">Belongs to the eukaryotic RPC7 RNA polymerase subunit family.</text>
</comment>
<evidence type="ECO:0000256" key="4">
    <source>
        <dbReference type="PIRNR" id="PIRNR000777"/>
    </source>
</evidence>
<comment type="function">
    <text evidence="4">DNA-dependent RNA polymerase catalyzes the transcription of DNA into RNA using the four ribonucleoside triphosphates as substrates. Specific peripheric component of RNA polymerase III which synthesizes small RNAs, such as 5S rRNA and tRNAs.</text>
</comment>
<dbReference type="GO" id="GO:0006383">
    <property type="term" value="P:transcription by RNA polymerase III"/>
    <property type="evidence" value="ECO:0007669"/>
    <property type="project" value="UniProtKB-UniRule"/>
</dbReference>
<gene>
    <name evidence="6" type="ORF">CVIRNUC_005135</name>
</gene>
<reference evidence="6 7" key="1">
    <citation type="submission" date="2023-10" db="EMBL/GenBank/DDBJ databases">
        <authorList>
            <person name="Maclean D."/>
            <person name="Macfadyen A."/>
        </authorList>
    </citation>
    <scope>NUCLEOTIDE SEQUENCE [LARGE SCALE GENOMIC DNA]</scope>
</reference>
<dbReference type="AlphaFoldDB" id="A0AAV1I5E5"/>
<feature type="compositionally biased region" description="Acidic residues" evidence="5">
    <location>
        <begin position="183"/>
        <end position="229"/>
    </location>
</feature>
<feature type="region of interest" description="Disordered" evidence="5">
    <location>
        <begin position="1"/>
        <end position="39"/>
    </location>
</feature>
<dbReference type="EMBL" id="CAUYUE010000006">
    <property type="protein sequence ID" value="CAK0780674.1"/>
    <property type="molecule type" value="Genomic_DNA"/>
</dbReference>
<organism evidence="6 7">
    <name type="scientific">Coccomyxa viridis</name>
    <dbReference type="NCBI Taxonomy" id="1274662"/>
    <lineage>
        <taxon>Eukaryota</taxon>
        <taxon>Viridiplantae</taxon>
        <taxon>Chlorophyta</taxon>
        <taxon>core chlorophytes</taxon>
        <taxon>Trebouxiophyceae</taxon>
        <taxon>Trebouxiophyceae incertae sedis</taxon>
        <taxon>Coccomyxaceae</taxon>
        <taxon>Coccomyxa</taxon>
    </lineage>
</organism>
<name>A0AAV1I5E5_9CHLO</name>